<keyword evidence="9" id="KW-0503">Monooxygenase</keyword>
<organism evidence="19 20">
    <name type="scientific">Corynascus novoguineensis</name>
    <dbReference type="NCBI Taxonomy" id="1126955"/>
    <lineage>
        <taxon>Eukaryota</taxon>
        <taxon>Fungi</taxon>
        <taxon>Dikarya</taxon>
        <taxon>Ascomycota</taxon>
        <taxon>Pezizomycotina</taxon>
        <taxon>Sordariomycetes</taxon>
        <taxon>Sordariomycetidae</taxon>
        <taxon>Sordariales</taxon>
        <taxon>Chaetomiaceae</taxon>
        <taxon>Corynascus</taxon>
    </lineage>
</organism>
<gene>
    <name evidence="19" type="ORF">C7999DRAFT_16894</name>
</gene>
<keyword evidence="7" id="KW-0560">Oxidoreductase</keyword>
<evidence type="ECO:0000256" key="12">
    <source>
        <dbReference type="ARBA" id="ARBA00023326"/>
    </source>
</evidence>
<keyword evidence="8" id="KW-0186">Copper</keyword>
<evidence type="ECO:0000313" key="20">
    <source>
        <dbReference type="Proteomes" id="UP001303647"/>
    </source>
</evidence>
<evidence type="ECO:0000256" key="10">
    <source>
        <dbReference type="ARBA" id="ARBA00023157"/>
    </source>
</evidence>
<evidence type="ECO:0000256" key="9">
    <source>
        <dbReference type="ARBA" id="ARBA00023033"/>
    </source>
</evidence>
<evidence type="ECO:0000256" key="17">
    <source>
        <dbReference type="SAM" id="SignalP"/>
    </source>
</evidence>
<dbReference type="GO" id="GO:0005576">
    <property type="term" value="C:extracellular region"/>
    <property type="evidence" value="ECO:0007669"/>
    <property type="project" value="UniProtKB-SubCell"/>
</dbReference>
<feature type="domain" description="Auxiliary Activity family 9 catalytic" evidence="18">
    <location>
        <begin position="22"/>
        <end position="234"/>
    </location>
</feature>
<feature type="compositionally biased region" description="Basic residues" evidence="16">
    <location>
        <begin position="406"/>
        <end position="417"/>
    </location>
</feature>
<reference evidence="19" key="1">
    <citation type="journal article" date="2023" name="Mol. Phylogenet. Evol.">
        <title>Genome-scale phylogeny and comparative genomics of the fungal order Sordariales.</title>
        <authorList>
            <person name="Hensen N."/>
            <person name="Bonometti L."/>
            <person name="Westerberg I."/>
            <person name="Brannstrom I.O."/>
            <person name="Guillou S."/>
            <person name="Cros-Aarteil S."/>
            <person name="Calhoun S."/>
            <person name="Haridas S."/>
            <person name="Kuo A."/>
            <person name="Mondo S."/>
            <person name="Pangilinan J."/>
            <person name="Riley R."/>
            <person name="LaButti K."/>
            <person name="Andreopoulos B."/>
            <person name="Lipzen A."/>
            <person name="Chen C."/>
            <person name="Yan M."/>
            <person name="Daum C."/>
            <person name="Ng V."/>
            <person name="Clum A."/>
            <person name="Steindorff A."/>
            <person name="Ohm R.A."/>
            <person name="Martin F."/>
            <person name="Silar P."/>
            <person name="Natvig D.O."/>
            <person name="Lalanne C."/>
            <person name="Gautier V."/>
            <person name="Ament-Velasquez S.L."/>
            <person name="Kruys A."/>
            <person name="Hutchinson M.I."/>
            <person name="Powell A.J."/>
            <person name="Barry K."/>
            <person name="Miller A.N."/>
            <person name="Grigoriev I.V."/>
            <person name="Debuchy R."/>
            <person name="Gladieux P."/>
            <person name="Hiltunen Thoren M."/>
            <person name="Johannesson H."/>
        </authorList>
    </citation>
    <scope>NUCLEOTIDE SEQUENCE</scope>
    <source>
        <strain evidence="19">CBS 359.72</strain>
    </source>
</reference>
<keyword evidence="19" id="KW-0378">Hydrolase</keyword>
<feature type="region of interest" description="Disordered" evidence="16">
    <location>
        <begin position="362"/>
        <end position="425"/>
    </location>
</feature>
<name>A0AAN7CPI1_9PEZI</name>
<evidence type="ECO:0000256" key="8">
    <source>
        <dbReference type="ARBA" id="ARBA00023008"/>
    </source>
</evidence>
<dbReference type="GO" id="GO:0016787">
    <property type="term" value="F:hydrolase activity"/>
    <property type="evidence" value="ECO:0007669"/>
    <property type="project" value="UniProtKB-KW"/>
</dbReference>
<dbReference type="GO" id="GO:0004497">
    <property type="term" value="F:monooxygenase activity"/>
    <property type="evidence" value="ECO:0007669"/>
    <property type="project" value="UniProtKB-KW"/>
</dbReference>
<comment type="catalytic activity">
    <reaction evidence="14">
        <text>[(1-&gt;4)-beta-D-glucosyl]n+m + reduced acceptor + O2 = 4-dehydro-beta-D-glucosyl-[(1-&gt;4)-beta-D-glucosyl]n-1 + [(1-&gt;4)-beta-D-glucosyl]m + acceptor + H2O.</text>
        <dbReference type="EC" id="1.14.99.56"/>
    </reaction>
</comment>
<evidence type="ECO:0000256" key="16">
    <source>
        <dbReference type="SAM" id="MobiDB-lite"/>
    </source>
</evidence>
<evidence type="ECO:0000259" key="18">
    <source>
        <dbReference type="Pfam" id="PF03443"/>
    </source>
</evidence>
<evidence type="ECO:0000256" key="14">
    <source>
        <dbReference type="ARBA" id="ARBA00045077"/>
    </source>
</evidence>
<evidence type="ECO:0000256" key="13">
    <source>
        <dbReference type="ARBA" id="ARBA00044502"/>
    </source>
</evidence>
<feature type="chain" id="PRO_5042934685" description="lytic cellulose monooxygenase (C4-dehydrogenating)" evidence="17">
    <location>
        <begin position="22"/>
        <end position="425"/>
    </location>
</feature>
<evidence type="ECO:0000256" key="7">
    <source>
        <dbReference type="ARBA" id="ARBA00023002"/>
    </source>
</evidence>
<evidence type="ECO:0000256" key="6">
    <source>
        <dbReference type="ARBA" id="ARBA00023001"/>
    </source>
</evidence>
<feature type="region of interest" description="Disordered" evidence="16">
    <location>
        <begin position="242"/>
        <end position="272"/>
    </location>
</feature>
<comment type="similarity">
    <text evidence="13">Belongs to the polysaccharide monooxygenase AA9 family.</text>
</comment>
<dbReference type="PANTHER" id="PTHR33353:SF32">
    <property type="entry name" value="ENDO-BETA-1,4-GLUCANASE D"/>
    <property type="match status" value="1"/>
</dbReference>
<keyword evidence="4" id="KW-0479">Metal-binding</keyword>
<evidence type="ECO:0000256" key="5">
    <source>
        <dbReference type="ARBA" id="ARBA00022729"/>
    </source>
</evidence>
<dbReference type="EC" id="1.14.99.56" evidence="15"/>
<dbReference type="GO" id="GO:0030245">
    <property type="term" value="P:cellulose catabolic process"/>
    <property type="evidence" value="ECO:0007669"/>
    <property type="project" value="UniProtKB-KW"/>
</dbReference>
<evidence type="ECO:0000256" key="4">
    <source>
        <dbReference type="ARBA" id="ARBA00022723"/>
    </source>
</evidence>
<evidence type="ECO:0000256" key="11">
    <source>
        <dbReference type="ARBA" id="ARBA00023277"/>
    </source>
</evidence>
<dbReference type="Gene3D" id="2.70.50.70">
    <property type="match status" value="1"/>
</dbReference>
<evidence type="ECO:0000256" key="2">
    <source>
        <dbReference type="ARBA" id="ARBA00004613"/>
    </source>
</evidence>
<dbReference type="Pfam" id="PF03443">
    <property type="entry name" value="AA9"/>
    <property type="match status" value="1"/>
</dbReference>
<protein>
    <recommendedName>
        <fullName evidence="15">lytic cellulose monooxygenase (C4-dehydrogenating)</fullName>
        <ecNumber evidence="15">1.14.99.56</ecNumber>
    </recommendedName>
</protein>
<reference evidence="19" key="2">
    <citation type="submission" date="2023-05" db="EMBL/GenBank/DDBJ databases">
        <authorList>
            <consortium name="Lawrence Berkeley National Laboratory"/>
            <person name="Steindorff A."/>
            <person name="Hensen N."/>
            <person name="Bonometti L."/>
            <person name="Westerberg I."/>
            <person name="Brannstrom I.O."/>
            <person name="Guillou S."/>
            <person name="Cros-Aarteil S."/>
            <person name="Calhoun S."/>
            <person name="Haridas S."/>
            <person name="Kuo A."/>
            <person name="Mondo S."/>
            <person name="Pangilinan J."/>
            <person name="Riley R."/>
            <person name="Labutti K."/>
            <person name="Andreopoulos B."/>
            <person name="Lipzen A."/>
            <person name="Chen C."/>
            <person name="Yanf M."/>
            <person name="Daum C."/>
            <person name="Ng V."/>
            <person name="Clum A."/>
            <person name="Ohm R."/>
            <person name="Martin F."/>
            <person name="Silar P."/>
            <person name="Natvig D."/>
            <person name="Lalanne C."/>
            <person name="Gautier V."/>
            <person name="Ament-Velasquez S.L."/>
            <person name="Kruys A."/>
            <person name="Hutchinson M.I."/>
            <person name="Powell A.J."/>
            <person name="Barry K."/>
            <person name="Miller A.N."/>
            <person name="Grigoriev I.V."/>
            <person name="Debuchy R."/>
            <person name="Gladieux P."/>
            <person name="Thoren M.H."/>
            <person name="Johannesson H."/>
        </authorList>
    </citation>
    <scope>NUCLEOTIDE SEQUENCE</scope>
    <source>
        <strain evidence="19">CBS 359.72</strain>
    </source>
</reference>
<evidence type="ECO:0000256" key="1">
    <source>
        <dbReference type="ARBA" id="ARBA00001973"/>
    </source>
</evidence>
<keyword evidence="6" id="KW-0136">Cellulose degradation</keyword>
<dbReference type="GO" id="GO:0046872">
    <property type="term" value="F:metal ion binding"/>
    <property type="evidence" value="ECO:0007669"/>
    <property type="project" value="UniProtKB-KW"/>
</dbReference>
<evidence type="ECO:0000313" key="19">
    <source>
        <dbReference type="EMBL" id="KAK4244897.1"/>
    </source>
</evidence>
<comment type="cofactor">
    <cofactor evidence="1">
        <name>Cu(2+)</name>
        <dbReference type="ChEBI" id="CHEBI:29036"/>
    </cofactor>
</comment>
<dbReference type="CDD" id="cd21175">
    <property type="entry name" value="LPMO_AA9"/>
    <property type="match status" value="1"/>
</dbReference>
<dbReference type="PANTHER" id="PTHR33353">
    <property type="entry name" value="PUTATIVE (AFU_ORTHOLOGUE AFUA_1G12560)-RELATED"/>
    <property type="match status" value="1"/>
</dbReference>
<dbReference type="InterPro" id="IPR005103">
    <property type="entry name" value="AA9_LPMO"/>
</dbReference>
<keyword evidence="3" id="KW-0964">Secreted</keyword>
<comment type="caution">
    <text evidence="19">The sequence shown here is derived from an EMBL/GenBank/DDBJ whole genome shotgun (WGS) entry which is preliminary data.</text>
</comment>
<dbReference type="EMBL" id="MU857720">
    <property type="protein sequence ID" value="KAK4244897.1"/>
    <property type="molecule type" value="Genomic_DNA"/>
</dbReference>
<keyword evidence="10" id="KW-1015">Disulfide bond</keyword>
<dbReference type="InterPro" id="IPR049892">
    <property type="entry name" value="AA9"/>
</dbReference>
<dbReference type="AlphaFoldDB" id="A0AAN7CPI1"/>
<keyword evidence="20" id="KW-1185">Reference proteome</keyword>
<keyword evidence="5 17" id="KW-0732">Signal</keyword>
<keyword evidence="12" id="KW-0624">Polysaccharide degradation</keyword>
<feature type="compositionally biased region" description="Basic and acidic residues" evidence="16">
    <location>
        <begin position="258"/>
        <end position="272"/>
    </location>
</feature>
<comment type="subcellular location">
    <subcellularLocation>
        <location evidence="2">Secreted</location>
    </subcellularLocation>
</comment>
<accession>A0AAN7CPI1</accession>
<keyword evidence="11" id="KW-0119">Carbohydrate metabolism</keyword>
<evidence type="ECO:0000256" key="3">
    <source>
        <dbReference type="ARBA" id="ARBA00022525"/>
    </source>
</evidence>
<evidence type="ECO:0000256" key="15">
    <source>
        <dbReference type="ARBA" id="ARBA00047174"/>
    </source>
</evidence>
<sequence length="425" mass="44836">MHPPFLLTLGLASLLAPLSSAHTTFTTLFIDDVNQGDGTCIRMAKEGNVATHPIAGGLDSKDMACGRNGQEAVAFTCPAAAGAKLTLEFRMWADGSQPGSIDPSHLGVMAIYLKKVSDIKSDAAAGPGWFKIWDEGYDTAAKKWATEKLIDDNGLLSVNLPSGLPTGYYLARQEIITIQNVTNGKPDPQFYVGCAQLYVEGGSDSSIPEDKTVSIPGHIDDPADPGLTFNVYEGDGSTYKTPGPKVYFPTGGNNNKRRAADDNNDDKKKETDGLVPTDCLVKNANWCATTLTAYTDEAGCWAAAEECYEQLDTCYNSAPPSGSKGCKVWEEQVCAVVSKGCESGDFKGPPNFGDTLGDKIDQPIPGGKLPPAVNAGAGGDGDDGEEGDAASTPTQAAADTAEAPKPKLHRTKRRASGRMRVAFAE</sequence>
<proteinExistence type="inferred from homology"/>
<feature type="signal peptide" evidence="17">
    <location>
        <begin position="1"/>
        <end position="21"/>
    </location>
</feature>
<dbReference type="Proteomes" id="UP001303647">
    <property type="component" value="Unassembled WGS sequence"/>
</dbReference>